<evidence type="ECO:0000256" key="4">
    <source>
        <dbReference type="ARBA" id="ARBA00022989"/>
    </source>
</evidence>
<dbReference type="Pfam" id="PF01490">
    <property type="entry name" value="Aa_trans"/>
    <property type="match status" value="1"/>
</dbReference>
<feature type="transmembrane region" description="Helical" evidence="7">
    <location>
        <begin position="180"/>
        <end position="196"/>
    </location>
</feature>
<reference evidence="9" key="1">
    <citation type="submission" date="2015-07" db="EMBL/GenBank/DDBJ databases">
        <title>Transcriptome Assembly of Anthurium amnicola.</title>
        <authorList>
            <person name="Suzuki J."/>
        </authorList>
    </citation>
    <scope>NUCLEOTIDE SEQUENCE</scope>
</reference>
<keyword evidence="3" id="KW-0813">Transport</keyword>
<protein>
    <submittedName>
        <fullName evidence="9">Sodium-coupled neutral amino acid transporter 2</fullName>
    </submittedName>
</protein>
<keyword evidence="5 7" id="KW-0472">Membrane</keyword>
<evidence type="ECO:0000256" key="1">
    <source>
        <dbReference type="ARBA" id="ARBA00004141"/>
    </source>
</evidence>
<gene>
    <name evidence="9" type="primary">slc38a2</name>
    <name evidence="9" type="ORF">g.39611</name>
</gene>
<feature type="transmembrane region" description="Helical" evidence="7">
    <location>
        <begin position="377"/>
        <end position="395"/>
    </location>
</feature>
<dbReference type="EMBL" id="GDJX01013236">
    <property type="protein sequence ID" value="JAT54700.1"/>
    <property type="molecule type" value="Transcribed_RNA"/>
</dbReference>
<comment type="subcellular location">
    <subcellularLocation>
        <location evidence="1">Membrane</location>
        <topology evidence="1">Multi-pass membrane protein</topology>
    </subcellularLocation>
</comment>
<evidence type="ECO:0000256" key="7">
    <source>
        <dbReference type="SAM" id="Phobius"/>
    </source>
</evidence>
<dbReference type="InterPro" id="IPR013057">
    <property type="entry name" value="AA_transpt_TM"/>
</dbReference>
<name>A0A1D1YJA3_9ARAE</name>
<sequence>MGACAGRGEVLRRSPPMTPPAVKDGAAAYAPLLPEHEPAEGSVPPASVPGAVFNLSTSIVGAGIMSIPATMKVLGVAPALALIAAVALLCDASVEFLLRYTGDAAGSAAPVSYAGVMGESFGECGAAALQVCVVLTNVGALIMYLIIIGDVLSGNRSEGAVHLGVLQEWFGEHWWNSREVVLLLTLLFVLLPLLLLRRVDSLRFTSAVSVLLAVVFVVISSGMALYALSRGDTTTPRLFPDLRRGTSFVELFTAVPVIVLAFTFHFNVHPIRAELRKTSDMTKAVRASLLLCSAIYAAVGFSGYLLFGEATMADVLSNFDRNTGGGGASGLVNDAVRLSYGLHLVLVFPLLNFSLRINVDGLLFPKSPPLAARPGRFAGLTLGLAAFVYVAAIAIPNIWTLFQFFGSTTAVCLSLIFPAAIVLRDAHGIARRRDKVLAATMITVAVATSTIALSSNLISYLGGRT</sequence>
<feature type="transmembrane region" description="Helical" evidence="7">
    <location>
        <begin position="289"/>
        <end position="307"/>
    </location>
</feature>
<evidence type="ECO:0000259" key="8">
    <source>
        <dbReference type="Pfam" id="PF01490"/>
    </source>
</evidence>
<evidence type="ECO:0000256" key="5">
    <source>
        <dbReference type="ARBA" id="ARBA00023136"/>
    </source>
</evidence>
<dbReference type="AlphaFoldDB" id="A0A1D1YJA3"/>
<dbReference type="GO" id="GO:0015179">
    <property type="term" value="F:L-amino acid transmembrane transporter activity"/>
    <property type="evidence" value="ECO:0007669"/>
    <property type="project" value="TreeGrafter"/>
</dbReference>
<keyword evidence="4 7" id="KW-1133">Transmembrane helix</keyword>
<feature type="transmembrane region" description="Helical" evidence="7">
    <location>
        <begin position="401"/>
        <end position="424"/>
    </location>
</feature>
<feature type="transmembrane region" description="Helical" evidence="7">
    <location>
        <begin position="127"/>
        <end position="147"/>
    </location>
</feature>
<organism evidence="9">
    <name type="scientific">Anthurium amnicola</name>
    <dbReference type="NCBI Taxonomy" id="1678845"/>
    <lineage>
        <taxon>Eukaryota</taxon>
        <taxon>Viridiplantae</taxon>
        <taxon>Streptophyta</taxon>
        <taxon>Embryophyta</taxon>
        <taxon>Tracheophyta</taxon>
        <taxon>Spermatophyta</taxon>
        <taxon>Magnoliopsida</taxon>
        <taxon>Liliopsida</taxon>
        <taxon>Araceae</taxon>
        <taxon>Pothoideae</taxon>
        <taxon>Potheae</taxon>
        <taxon>Anthurium</taxon>
    </lineage>
</organism>
<evidence type="ECO:0000256" key="6">
    <source>
        <dbReference type="SAM" id="MobiDB-lite"/>
    </source>
</evidence>
<evidence type="ECO:0000313" key="9">
    <source>
        <dbReference type="EMBL" id="JAT54700.1"/>
    </source>
</evidence>
<dbReference type="PANTHER" id="PTHR22950:SF323">
    <property type="entry name" value="AMINO ACID TRANSPORTER AVT6C"/>
    <property type="match status" value="1"/>
</dbReference>
<feature type="region of interest" description="Disordered" evidence="6">
    <location>
        <begin position="1"/>
        <end position="20"/>
    </location>
</feature>
<keyword evidence="3" id="KW-0029">Amino-acid transport</keyword>
<feature type="domain" description="Amino acid transporter transmembrane" evidence="8">
    <location>
        <begin position="46"/>
        <end position="424"/>
    </location>
</feature>
<keyword evidence="2 7" id="KW-0812">Transmembrane</keyword>
<evidence type="ECO:0000256" key="2">
    <source>
        <dbReference type="ARBA" id="ARBA00022692"/>
    </source>
</evidence>
<dbReference type="PANTHER" id="PTHR22950">
    <property type="entry name" value="AMINO ACID TRANSPORTER"/>
    <property type="match status" value="1"/>
</dbReference>
<feature type="transmembrane region" description="Helical" evidence="7">
    <location>
        <begin position="436"/>
        <end position="461"/>
    </location>
</feature>
<accession>A0A1D1YJA3</accession>
<proteinExistence type="predicted"/>
<evidence type="ECO:0000256" key="3">
    <source>
        <dbReference type="ARBA" id="ARBA00022970"/>
    </source>
</evidence>
<feature type="transmembrane region" description="Helical" evidence="7">
    <location>
        <begin position="208"/>
        <end position="228"/>
    </location>
</feature>
<feature type="transmembrane region" description="Helical" evidence="7">
    <location>
        <begin position="338"/>
        <end position="357"/>
    </location>
</feature>
<feature type="transmembrane region" description="Helical" evidence="7">
    <location>
        <begin position="248"/>
        <end position="268"/>
    </location>
</feature>
<dbReference type="GO" id="GO:0031090">
    <property type="term" value="C:organelle membrane"/>
    <property type="evidence" value="ECO:0007669"/>
    <property type="project" value="UniProtKB-ARBA"/>
</dbReference>